<evidence type="ECO:0000256" key="4">
    <source>
        <dbReference type="ARBA" id="ARBA00022741"/>
    </source>
</evidence>
<keyword evidence="2" id="KW-0597">Phosphoprotein</keyword>
<evidence type="ECO:0000256" key="2">
    <source>
        <dbReference type="ARBA" id="ARBA00022553"/>
    </source>
</evidence>
<feature type="domain" description="Protein kinase" evidence="7">
    <location>
        <begin position="1"/>
        <end position="210"/>
    </location>
</feature>
<dbReference type="Gene3D" id="1.10.510.10">
    <property type="entry name" value="Transferase(Phosphotransferase) domain 1"/>
    <property type="match status" value="1"/>
</dbReference>
<sequence length="263" mass="30587">MREQRILLKAQDCPFICHLYAAQQSADRVYFITEYLLGGSLGAMIKICGSLDINHVRFYTAEIACGLQFLHQRSIVHRDIKPDNIMLDRSGHIRLIDLGLAQDGVTSSNKISGVTDKLQFMAPEVLLEEDYDTAVDWWSLGIVVSWMAAGQSPFYYGSIRRKVIKDITRKEPKFPPWLDADVKHLLERLLCKKPEERLGVYRNIRGHNFFDTIDWEVLELKRSRPPFKPFREILENRDMLWLEDKTPLHPMDGFSYTSPSWTR</sequence>
<evidence type="ECO:0000259" key="7">
    <source>
        <dbReference type="PROSITE" id="PS50011"/>
    </source>
</evidence>
<dbReference type="InterPro" id="IPR000719">
    <property type="entry name" value="Prot_kinase_dom"/>
</dbReference>
<evidence type="ECO:0000256" key="6">
    <source>
        <dbReference type="ARBA" id="ARBA00022840"/>
    </source>
</evidence>
<dbReference type="Proteomes" id="UP000770717">
    <property type="component" value="Unassembled WGS sequence"/>
</dbReference>
<dbReference type="Pfam" id="PF00069">
    <property type="entry name" value="Pkinase"/>
    <property type="match status" value="1"/>
</dbReference>
<dbReference type="PROSITE" id="PS51285">
    <property type="entry name" value="AGC_KINASE_CTER"/>
    <property type="match status" value="1"/>
</dbReference>
<dbReference type="Gene3D" id="3.30.200.20">
    <property type="entry name" value="Phosphorylase Kinase, domain 1"/>
    <property type="match status" value="1"/>
</dbReference>
<dbReference type="InterPro" id="IPR008271">
    <property type="entry name" value="Ser/Thr_kinase_AS"/>
</dbReference>
<dbReference type="InterPro" id="IPR011009">
    <property type="entry name" value="Kinase-like_dom_sf"/>
</dbReference>
<keyword evidence="6" id="KW-0067">ATP-binding</keyword>
<dbReference type="PROSITE" id="PS00108">
    <property type="entry name" value="PROTEIN_KINASE_ST"/>
    <property type="match status" value="1"/>
</dbReference>
<dbReference type="PROSITE" id="PS50011">
    <property type="entry name" value="PROTEIN_KINASE_DOM"/>
    <property type="match status" value="1"/>
</dbReference>
<dbReference type="FunFam" id="1.10.510.10:FF:000048">
    <property type="entry name" value="Protein kinase C"/>
    <property type="match status" value="1"/>
</dbReference>
<dbReference type="GO" id="GO:0004674">
    <property type="term" value="F:protein serine/threonine kinase activity"/>
    <property type="evidence" value="ECO:0007669"/>
    <property type="project" value="UniProtKB-KW"/>
</dbReference>
<dbReference type="AlphaFoldDB" id="A0A8J6B673"/>
<keyword evidence="4" id="KW-0547">Nucleotide-binding</keyword>
<feature type="domain" description="AGC-kinase C-terminal" evidence="8">
    <location>
        <begin position="211"/>
        <end position="263"/>
    </location>
</feature>
<dbReference type="GO" id="GO:0005524">
    <property type="term" value="F:ATP binding"/>
    <property type="evidence" value="ECO:0007669"/>
    <property type="project" value="UniProtKB-KW"/>
</dbReference>
<proteinExistence type="predicted"/>
<name>A0A8J6B673_ELECQ</name>
<dbReference type="InterPro" id="IPR000961">
    <property type="entry name" value="AGC-kinase_C"/>
</dbReference>
<accession>A0A8J6B673</accession>
<protein>
    <submittedName>
        <fullName evidence="9">Uncharacterized protein</fullName>
    </submittedName>
</protein>
<evidence type="ECO:0000259" key="8">
    <source>
        <dbReference type="PROSITE" id="PS51285"/>
    </source>
</evidence>
<evidence type="ECO:0000256" key="5">
    <source>
        <dbReference type="ARBA" id="ARBA00022777"/>
    </source>
</evidence>
<keyword evidence="10" id="KW-1185">Reference proteome</keyword>
<evidence type="ECO:0000313" key="10">
    <source>
        <dbReference type="Proteomes" id="UP000770717"/>
    </source>
</evidence>
<keyword evidence="3" id="KW-0808">Transferase</keyword>
<gene>
    <name evidence="9" type="ORF">GDO78_020819</name>
</gene>
<keyword evidence="5" id="KW-0418">Kinase</keyword>
<comment type="caution">
    <text evidence="9">The sequence shown here is derived from an EMBL/GenBank/DDBJ whole genome shotgun (WGS) entry which is preliminary data.</text>
</comment>
<dbReference type="SUPFAM" id="SSF56112">
    <property type="entry name" value="Protein kinase-like (PK-like)"/>
    <property type="match status" value="1"/>
</dbReference>
<evidence type="ECO:0000256" key="3">
    <source>
        <dbReference type="ARBA" id="ARBA00022679"/>
    </source>
</evidence>
<dbReference type="PANTHER" id="PTHR24351">
    <property type="entry name" value="RIBOSOMAL PROTEIN S6 KINASE"/>
    <property type="match status" value="1"/>
</dbReference>
<keyword evidence="1" id="KW-0723">Serine/threonine-protein kinase</keyword>
<evidence type="ECO:0000313" key="9">
    <source>
        <dbReference type="EMBL" id="KAG9463904.1"/>
    </source>
</evidence>
<organism evidence="9 10">
    <name type="scientific">Eleutherodactylus coqui</name>
    <name type="common">Puerto Rican coqui</name>
    <dbReference type="NCBI Taxonomy" id="57060"/>
    <lineage>
        <taxon>Eukaryota</taxon>
        <taxon>Metazoa</taxon>
        <taxon>Chordata</taxon>
        <taxon>Craniata</taxon>
        <taxon>Vertebrata</taxon>
        <taxon>Euteleostomi</taxon>
        <taxon>Amphibia</taxon>
        <taxon>Batrachia</taxon>
        <taxon>Anura</taxon>
        <taxon>Neobatrachia</taxon>
        <taxon>Hyloidea</taxon>
        <taxon>Eleutherodactylidae</taxon>
        <taxon>Eleutherodactylinae</taxon>
        <taxon>Eleutherodactylus</taxon>
        <taxon>Eleutherodactylus</taxon>
    </lineage>
</organism>
<dbReference type="SMART" id="SM00220">
    <property type="entry name" value="S_TKc"/>
    <property type="match status" value="1"/>
</dbReference>
<dbReference type="OrthoDB" id="10047816at2759"/>
<reference evidence="9" key="1">
    <citation type="thesis" date="2020" institute="ProQuest LLC" country="789 East Eisenhower Parkway, Ann Arbor, MI, USA">
        <title>Comparative Genomics and Chromosome Evolution.</title>
        <authorList>
            <person name="Mudd A.B."/>
        </authorList>
    </citation>
    <scope>NUCLEOTIDE SEQUENCE</scope>
    <source>
        <strain evidence="9">HN-11 Male</strain>
        <tissue evidence="9">Kidney and liver</tissue>
    </source>
</reference>
<evidence type="ECO:0000256" key="1">
    <source>
        <dbReference type="ARBA" id="ARBA00022527"/>
    </source>
</evidence>
<dbReference type="EMBL" id="WNTK01005534">
    <property type="protein sequence ID" value="KAG9463904.1"/>
    <property type="molecule type" value="Genomic_DNA"/>
</dbReference>